<accession>A0A5P6NC89</accession>
<dbReference type="EMBL" id="CP032228">
    <property type="protein sequence ID" value="QFI62803.1"/>
    <property type="molecule type" value="Genomic_DNA"/>
</dbReference>
<evidence type="ECO:0000313" key="1">
    <source>
        <dbReference type="EMBL" id="QFI62803.1"/>
    </source>
</evidence>
<name>A0A5P6NC89_9SPHN</name>
<dbReference type="InterPro" id="IPR025543">
    <property type="entry name" value="Dodecin-like"/>
</dbReference>
<dbReference type="AlphaFoldDB" id="A0A5P6NC89"/>
<gene>
    <name evidence="1" type="ORF">D0Y83_05580</name>
</gene>
<protein>
    <submittedName>
        <fullName evidence="1">Dodecin domain-containing protein</fullName>
    </submittedName>
</protein>
<dbReference type="InterPro" id="IPR009923">
    <property type="entry name" value="Dodecin"/>
</dbReference>
<sequence>MAIAKTIEVIASSTQGIEAAVRDGIAKVGETVTNIEGAWVKDTKAVVRDGSVAEWRVTMVITFIVN</sequence>
<proteinExistence type="predicted"/>
<evidence type="ECO:0000313" key="2">
    <source>
        <dbReference type="Proteomes" id="UP000325385"/>
    </source>
</evidence>
<organism evidence="1 2">
    <name type="scientific">Qipengyuania flava</name>
    <dbReference type="NCBI Taxonomy" id="192812"/>
    <lineage>
        <taxon>Bacteria</taxon>
        <taxon>Pseudomonadati</taxon>
        <taxon>Pseudomonadota</taxon>
        <taxon>Alphaproteobacteria</taxon>
        <taxon>Sphingomonadales</taxon>
        <taxon>Erythrobacteraceae</taxon>
        <taxon>Qipengyuania</taxon>
    </lineage>
</organism>
<dbReference type="SUPFAM" id="SSF89807">
    <property type="entry name" value="Dodecin-like"/>
    <property type="match status" value="1"/>
</dbReference>
<dbReference type="Proteomes" id="UP000325385">
    <property type="component" value="Chromosome"/>
</dbReference>
<dbReference type="RefSeq" id="WP_151885244.1">
    <property type="nucleotide sequence ID" value="NZ_CP032228.1"/>
</dbReference>
<dbReference type="Pfam" id="PF07311">
    <property type="entry name" value="Dodecin"/>
    <property type="match status" value="1"/>
</dbReference>
<dbReference type="Gene3D" id="3.30.1660.10">
    <property type="entry name" value="Flavin-binding protein dodecin"/>
    <property type="match status" value="1"/>
</dbReference>
<dbReference type="InterPro" id="IPR036694">
    <property type="entry name" value="Dodecin-like_sf"/>
</dbReference>
<dbReference type="GeneID" id="69696755"/>
<reference evidence="2" key="1">
    <citation type="submission" date="2018-09" db="EMBL/GenBank/DDBJ databases">
        <title>Nocardia yunnanensis sp. nov., an actinomycete isolated from a soil sample.</title>
        <authorList>
            <person name="Zhang J."/>
        </authorList>
    </citation>
    <scope>NUCLEOTIDE SEQUENCE [LARGE SCALE GENOMIC DNA]</scope>
    <source>
        <strain evidence="2">21-3</strain>
    </source>
</reference>